<reference evidence="1 2" key="1">
    <citation type="journal article" date="2016" name="Genome Announc.">
        <title>Draft Genome Sequence of the Thermotolerant Cyanobacterium Desertifilum sp. IPPAS B-1220.</title>
        <authorList>
            <person name="Mironov K.S."/>
            <person name="Sinetova M.A."/>
            <person name="Bolatkhan K."/>
            <person name="Zayadan B.K."/>
            <person name="Ustinova V.V."/>
            <person name="Kupriyanova E.V."/>
            <person name="Skrypnik A.N."/>
            <person name="Gogoleva N.E."/>
            <person name="Gogolev Y.V."/>
            <person name="Los D.A."/>
        </authorList>
    </citation>
    <scope>NUCLEOTIDE SEQUENCE [LARGE SCALE GENOMIC DNA]</scope>
    <source>
        <strain evidence="1 2">IPPAS B-1220</strain>
    </source>
</reference>
<evidence type="ECO:0000313" key="2">
    <source>
        <dbReference type="Proteomes" id="UP000095472"/>
    </source>
</evidence>
<gene>
    <name evidence="1" type="ORF">BH720_002935</name>
</gene>
<proteinExistence type="predicted"/>
<dbReference type="EMBL" id="CP182909">
    <property type="protein sequence ID" value="XPM64890.1"/>
    <property type="molecule type" value="Genomic_DNA"/>
</dbReference>
<dbReference type="Proteomes" id="UP000095472">
    <property type="component" value="Chromosome"/>
</dbReference>
<keyword evidence="2" id="KW-1185">Reference proteome</keyword>
<organism evidence="1 2">
    <name type="scientific">Desertifilum tharense IPPAS B-1220</name>
    <dbReference type="NCBI Taxonomy" id="1781255"/>
    <lineage>
        <taxon>Bacteria</taxon>
        <taxon>Bacillati</taxon>
        <taxon>Cyanobacteriota</taxon>
        <taxon>Cyanophyceae</taxon>
        <taxon>Desertifilales</taxon>
        <taxon>Desertifilaceae</taxon>
        <taxon>Desertifilum</taxon>
    </lineage>
</organism>
<protein>
    <submittedName>
        <fullName evidence="1">Uncharacterized protein</fullName>
    </submittedName>
</protein>
<accession>A0ACD5GW95</accession>
<name>A0ACD5GW95_9CYAN</name>
<sequence>MNCSKDETHSVLTQHSALSTQHSAFSTLLLFAVNYQLCYECLSLDLVG</sequence>
<evidence type="ECO:0000313" key="1">
    <source>
        <dbReference type="EMBL" id="XPM64890.1"/>
    </source>
</evidence>